<comment type="caution">
    <text evidence="1">The sequence shown here is derived from an EMBL/GenBank/DDBJ whole genome shotgun (WGS) entry which is preliminary data.</text>
</comment>
<keyword evidence="2" id="KW-1185">Reference proteome</keyword>
<proteinExistence type="predicted"/>
<dbReference type="Proteomes" id="UP000320455">
    <property type="component" value="Unassembled WGS sequence"/>
</dbReference>
<gene>
    <name evidence="1" type="ORF">FQK01_18770</name>
</gene>
<sequence length="79" mass="8906">MAGFIVLDEMALHSIDMRSSGNDRSWMLARGLAGHARLLMAERSGRPVFAKRRVEFLHWRTASRSQSPIPARNNTAADR</sequence>
<organism evidence="1 2">
    <name type="scientific">Xanthomonas vasicola</name>
    <dbReference type="NCBI Taxonomy" id="56459"/>
    <lineage>
        <taxon>Bacteria</taxon>
        <taxon>Pseudomonadati</taxon>
        <taxon>Pseudomonadota</taxon>
        <taxon>Gammaproteobacteria</taxon>
        <taxon>Lysobacterales</taxon>
        <taxon>Lysobacteraceae</taxon>
        <taxon>Xanthomonas</taxon>
    </lineage>
</organism>
<protein>
    <submittedName>
        <fullName evidence="1">Uncharacterized protein</fullName>
    </submittedName>
</protein>
<accession>A0ABD7S6Q7</accession>
<reference evidence="2" key="1">
    <citation type="journal article" date="2020" name="Phytopathology">
        <title>Genomic acquisitions in emerging populations of Xanthomonas vasicola pv. vasculorum infecting corn in the U.S. and Argentina.</title>
        <authorList>
            <person name="Perez-Quintero A.L."/>
        </authorList>
    </citation>
    <scope>NUCLEOTIDE SEQUENCE [LARGE SCALE GENOMIC DNA]</scope>
    <source>
        <strain evidence="2">Xvh-L</strain>
    </source>
</reference>
<name>A0ABD7S6Q7_XANVA</name>
<evidence type="ECO:0000313" key="1">
    <source>
        <dbReference type="EMBL" id="TWQ50376.1"/>
    </source>
</evidence>
<evidence type="ECO:0000313" key="2">
    <source>
        <dbReference type="Proteomes" id="UP000320455"/>
    </source>
</evidence>
<dbReference type="EMBL" id="VOCK01000040">
    <property type="protein sequence ID" value="TWQ50376.1"/>
    <property type="molecule type" value="Genomic_DNA"/>
</dbReference>
<dbReference type="AlphaFoldDB" id="A0ABD7S6Q7"/>